<proteinExistence type="inferred from homology"/>
<reference evidence="9 10" key="1">
    <citation type="submission" date="2015-03" db="EMBL/GenBank/DDBJ databases">
        <title>Genome sequence of Variovorax paradoxus TBEA6.</title>
        <authorList>
            <person name="Poehlein A."/>
            <person name="Schuldes J."/>
            <person name="Wuebbeler J.H."/>
            <person name="Hiessl S."/>
            <person name="Steinbuechel A."/>
            <person name="Daniel R."/>
        </authorList>
    </citation>
    <scope>NUCLEOTIDE SEQUENCE [LARGE SCALE GENOMIC DNA]</scope>
    <source>
        <strain evidence="9 10">TBEA6</strain>
    </source>
</reference>
<feature type="binding site" evidence="6">
    <location>
        <begin position="69"/>
        <end position="72"/>
    </location>
    <ligand>
        <name>NADP(+)</name>
        <dbReference type="ChEBI" id="CHEBI:58349"/>
    </ligand>
</feature>
<evidence type="ECO:0000256" key="2">
    <source>
        <dbReference type="ARBA" id="ARBA00022857"/>
    </source>
</evidence>
<dbReference type="RefSeq" id="WP_047787172.1">
    <property type="nucleotide sequence ID" value="NZ_JZWI01000043.1"/>
</dbReference>
<dbReference type="InterPro" id="IPR029036">
    <property type="entry name" value="P5CR_dimer"/>
</dbReference>
<evidence type="ECO:0000313" key="9">
    <source>
        <dbReference type="EMBL" id="KLN52850.1"/>
    </source>
</evidence>
<dbReference type="FunFam" id="1.10.3730.10:FF:000001">
    <property type="entry name" value="Pyrroline-5-carboxylate reductase"/>
    <property type="match status" value="1"/>
</dbReference>
<dbReference type="GO" id="GO:0055129">
    <property type="term" value="P:L-proline biosynthetic process"/>
    <property type="evidence" value="ECO:0007669"/>
    <property type="project" value="UniProtKB-UniRule"/>
</dbReference>
<dbReference type="AlphaFoldDB" id="A0A0H2M6Z6"/>
<accession>A0A0H2M6Z6</accession>
<dbReference type="SUPFAM" id="SSF48179">
    <property type="entry name" value="6-phosphogluconate dehydrogenase C-terminal domain-like"/>
    <property type="match status" value="1"/>
</dbReference>
<name>A0A0H2M6Z6_VARPD</name>
<dbReference type="PANTHER" id="PTHR11645:SF0">
    <property type="entry name" value="PYRROLINE-5-CARBOXYLATE REDUCTASE 3"/>
    <property type="match status" value="1"/>
</dbReference>
<dbReference type="GO" id="GO:0005737">
    <property type="term" value="C:cytoplasm"/>
    <property type="evidence" value="ECO:0007669"/>
    <property type="project" value="UniProtKB-SubCell"/>
</dbReference>
<comment type="catalytic activity">
    <reaction evidence="4">
        <text>L-proline + NAD(+) = (S)-1-pyrroline-5-carboxylate + NADH + 2 H(+)</text>
        <dbReference type="Rhea" id="RHEA:14105"/>
        <dbReference type="ChEBI" id="CHEBI:15378"/>
        <dbReference type="ChEBI" id="CHEBI:17388"/>
        <dbReference type="ChEBI" id="CHEBI:57540"/>
        <dbReference type="ChEBI" id="CHEBI:57945"/>
        <dbReference type="ChEBI" id="CHEBI:60039"/>
        <dbReference type="EC" id="1.5.1.2"/>
    </reaction>
</comment>
<evidence type="ECO:0000256" key="6">
    <source>
        <dbReference type="PIRSR" id="PIRSR000193-1"/>
    </source>
</evidence>
<dbReference type="Gene3D" id="1.10.3730.10">
    <property type="entry name" value="ProC C-terminal domain-like"/>
    <property type="match status" value="1"/>
</dbReference>
<dbReference type="InterPro" id="IPR028939">
    <property type="entry name" value="P5C_Rdtase_cat_N"/>
</dbReference>
<evidence type="ECO:0000256" key="5">
    <source>
        <dbReference type="NCBIfam" id="TIGR00112"/>
    </source>
</evidence>
<evidence type="ECO:0000256" key="1">
    <source>
        <dbReference type="ARBA" id="ARBA00005525"/>
    </source>
</evidence>
<protein>
    <recommendedName>
        <fullName evidence="4 5">Pyrroline-5-carboxylate reductase</fullName>
        <shortName evidence="4">P5C reductase</shortName>
        <shortName evidence="4">P5CR</shortName>
        <ecNumber evidence="4 5">1.5.1.2</ecNumber>
    </recommendedName>
    <alternativeName>
        <fullName evidence="4">PCA reductase</fullName>
    </alternativeName>
</protein>
<dbReference type="Pfam" id="PF03807">
    <property type="entry name" value="F420_oxidored"/>
    <property type="match status" value="1"/>
</dbReference>
<keyword evidence="4" id="KW-0963">Cytoplasm</keyword>
<comment type="subcellular location">
    <subcellularLocation>
        <location evidence="4">Cytoplasm</location>
    </subcellularLocation>
</comment>
<evidence type="ECO:0000256" key="3">
    <source>
        <dbReference type="ARBA" id="ARBA00023002"/>
    </source>
</evidence>
<dbReference type="Proteomes" id="UP000035170">
    <property type="component" value="Unassembled WGS sequence"/>
</dbReference>
<evidence type="ECO:0000313" key="10">
    <source>
        <dbReference type="Proteomes" id="UP000035170"/>
    </source>
</evidence>
<dbReference type="EC" id="1.5.1.2" evidence="4 5"/>
<evidence type="ECO:0000259" key="8">
    <source>
        <dbReference type="Pfam" id="PF14748"/>
    </source>
</evidence>
<dbReference type="InterPro" id="IPR036291">
    <property type="entry name" value="NAD(P)-bd_dom_sf"/>
</dbReference>
<dbReference type="HAMAP" id="MF_01925">
    <property type="entry name" value="P5C_reductase"/>
    <property type="match status" value="1"/>
</dbReference>
<dbReference type="PATRIC" id="fig|34073.19.peg.6181"/>
<dbReference type="EMBL" id="JZWI01000043">
    <property type="protein sequence ID" value="KLN52850.1"/>
    <property type="molecule type" value="Genomic_DNA"/>
</dbReference>
<dbReference type="PANTHER" id="PTHR11645">
    <property type="entry name" value="PYRROLINE-5-CARBOXYLATE REDUCTASE"/>
    <property type="match status" value="1"/>
</dbReference>
<keyword evidence="10" id="KW-1185">Reference proteome</keyword>
<keyword evidence="3 4" id="KW-0560">Oxidoreductase</keyword>
<comment type="pathway">
    <text evidence="4">Amino-acid biosynthesis; L-proline biosynthesis; L-proline from L-glutamate 5-semialdehyde: step 1/1.</text>
</comment>
<dbReference type="InterPro" id="IPR000304">
    <property type="entry name" value="Pyrroline-COOH_reductase"/>
</dbReference>
<dbReference type="InterPro" id="IPR008927">
    <property type="entry name" value="6-PGluconate_DH-like_C_sf"/>
</dbReference>
<feature type="domain" description="Pyrroline-5-carboxylate reductase catalytic N-terminal" evidence="7">
    <location>
        <begin position="4"/>
        <end position="82"/>
    </location>
</feature>
<dbReference type="UniPathway" id="UPA00098">
    <property type="reaction ID" value="UER00361"/>
</dbReference>
<dbReference type="GO" id="GO:0004735">
    <property type="term" value="F:pyrroline-5-carboxylate reductase activity"/>
    <property type="evidence" value="ECO:0007669"/>
    <property type="project" value="UniProtKB-UniRule"/>
</dbReference>
<comment type="similarity">
    <text evidence="1 4">Belongs to the pyrroline-5-carboxylate reductase family.</text>
</comment>
<organism evidence="9 10">
    <name type="scientific">Variovorax paradoxus</name>
    <dbReference type="NCBI Taxonomy" id="34073"/>
    <lineage>
        <taxon>Bacteria</taxon>
        <taxon>Pseudomonadati</taxon>
        <taxon>Pseudomonadota</taxon>
        <taxon>Betaproteobacteria</taxon>
        <taxon>Burkholderiales</taxon>
        <taxon>Comamonadaceae</taxon>
        <taxon>Variovorax</taxon>
    </lineage>
</organism>
<evidence type="ECO:0000259" key="7">
    <source>
        <dbReference type="Pfam" id="PF03807"/>
    </source>
</evidence>
<dbReference type="Gene3D" id="3.40.50.720">
    <property type="entry name" value="NAD(P)-binding Rossmann-like Domain"/>
    <property type="match status" value="1"/>
</dbReference>
<keyword evidence="4" id="KW-0028">Amino-acid biosynthesis</keyword>
<dbReference type="Pfam" id="PF14748">
    <property type="entry name" value="P5CR_dimer"/>
    <property type="match status" value="1"/>
</dbReference>
<keyword evidence="4" id="KW-0641">Proline biosynthesis</keyword>
<evidence type="ECO:0000256" key="4">
    <source>
        <dbReference type="HAMAP-Rule" id="MF_01925"/>
    </source>
</evidence>
<comment type="catalytic activity">
    <reaction evidence="4">
        <text>L-proline + NADP(+) = (S)-1-pyrroline-5-carboxylate + NADPH + 2 H(+)</text>
        <dbReference type="Rhea" id="RHEA:14109"/>
        <dbReference type="ChEBI" id="CHEBI:15378"/>
        <dbReference type="ChEBI" id="CHEBI:17388"/>
        <dbReference type="ChEBI" id="CHEBI:57783"/>
        <dbReference type="ChEBI" id="CHEBI:58349"/>
        <dbReference type="ChEBI" id="CHEBI:60039"/>
        <dbReference type="EC" id="1.5.1.2"/>
    </reaction>
</comment>
<comment type="caution">
    <text evidence="9">The sequence shown here is derived from an EMBL/GenBank/DDBJ whole genome shotgun (WGS) entry which is preliminary data.</text>
</comment>
<comment type="function">
    <text evidence="4">Catalyzes the reduction of 1-pyrroline-5-carboxylate (PCA) to L-proline.</text>
</comment>
<keyword evidence="2 4" id="KW-0521">NADP</keyword>
<feature type="domain" description="Pyrroline-5-carboxylate reductase dimerisation" evidence="8">
    <location>
        <begin position="161"/>
        <end position="264"/>
    </location>
</feature>
<gene>
    <name evidence="9" type="primary">proC2</name>
    <name evidence="4" type="synonym">proC</name>
    <name evidence="9" type="ORF">VPARA_60200</name>
</gene>
<dbReference type="NCBIfam" id="TIGR00112">
    <property type="entry name" value="proC"/>
    <property type="match status" value="1"/>
</dbReference>
<sequence>MNYQIAFVGGGNMAQAMLSGLLQVGVPPHDVLVIDPDVQQLQRVQEVHGVRVADTPEGNLDGVNLIVWAVKPQVLRSAAEKALPAGLDVLHLSVAAGVRLSELTTWLRSGRVVRAMPNTPALVRAGVTALQAAPDVDESERQLLERLLGGIGRTFWVNTDAEMDGVTAVSGSGPAYVFHFLESLQSASEELGFSPEMARDLALWVVGGAVQQAAAHPESFAELRRRVTSKGGTTEAALEVLHARNCKSALAEAVKAAAKRAGELGDQAARE</sequence>
<dbReference type="PIRSF" id="PIRSF000193">
    <property type="entry name" value="Pyrrol-5-carb_rd"/>
    <property type="match status" value="1"/>
</dbReference>
<dbReference type="SUPFAM" id="SSF51735">
    <property type="entry name" value="NAD(P)-binding Rossmann-fold domains"/>
    <property type="match status" value="1"/>
</dbReference>